<feature type="region of interest" description="Disordered" evidence="9">
    <location>
        <begin position="1351"/>
        <end position="1402"/>
    </location>
</feature>
<feature type="transmembrane region" description="Helical" evidence="10">
    <location>
        <begin position="101"/>
        <end position="125"/>
    </location>
</feature>
<gene>
    <name evidence="13" type="ORF">TRIADDRAFT_54969</name>
</gene>
<dbReference type="FunCoup" id="B3RQF5">
    <property type="interactions" value="100"/>
</dbReference>
<feature type="domain" description="ABC transmembrane type-1" evidence="12">
    <location>
        <begin position="113"/>
        <end position="377"/>
    </location>
</feature>
<evidence type="ECO:0000259" key="12">
    <source>
        <dbReference type="PROSITE" id="PS50929"/>
    </source>
</evidence>
<dbReference type="FunFam" id="1.20.1560.10:FF:000026">
    <property type="entry name" value="Multidrug resistance-associated protein lethal(2)03659"/>
    <property type="match status" value="1"/>
</dbReference>
<feature type="compositionally biased region" description="Polar residues" evidence="9">
    <location>
        <begin position="610"/>
        <end position="621"/>
    </location>
</feature>
<evidence type="ECO:0000256" key="2">
    <source>
        <dbReference type="ARBA" id="ARBA00009726"/>
    </source>
</evidence>
<dbReference type="KEGG" id="tad:TRIADDRAFT_54969"/>
<dbReference type="SUPFAM" id="SSF90123">
    <property type="entry name" value="ABC transporter transmembrane region"/>
    <property type="match status" value="2"/>
</dbReference>
<dbReference type="InterPro" id="IPR003593">
    <property type="entry name" value="AAA+_ATPase"/>
</dbReference>
<keyword evidence="8 10" id="KW-0472">Membrane</keyword>
<dbReference type="CDD" id="cd18594">
    <property type="entry name" value="ABC_6TM_CFTR_D1"/>
    <property type="match status" value="1"/>
</dbReference>
<dbReference type="GeneID" id="6751902"/>
<feature type="compositionally biased region" description="Acidic residues" evidence="9">
    <location>
        <begin position="649"/>
        <end position="662"/>
    </location>
</feature>
<dbReference type="GO" id="GO:0055085">
    <property type="term" value="P:transmembrane transport"/>
    <property type="evidence" value="ECO:0000318"/>
    <property type="project" value="GO_Central"/>
</dbReference>
<feature type="compositionally biased region" description="Basic and acidic residues" evidence="9">
    <location>
        <begin position="1"/>
        <end position="16"/>
    </location>
</feature>
<protein>
    <submittedName>
        <fullName evidence="13">Uncharacterized protein</fullName>
    </submittedName>
</protein>
<dbReference type="InterPro" id="IPR050173">
    <property type="entry name" value="ABC_transporter_C-like"/>
</dbReference>
<evidence type="ECO:0000256" key="8">
    <source>
        <dbReference type="ARBA" id="ARBA00023136"/>
    </source>
</evidence>
<dbReference type="CTD" id="6751902"/>
<evidence type="ECO:0000256" key="9">
    <source>
        <dbReference type="SAM" id="MobiDB-lite"/>
    </source>
</evidence>
<dbReference type="PROSITE" id="PS50929">
    <property type="entry name" value="ABC_TM1F"/>
    <property type="match status" value="2"/>
</dbReference>
<dbReference type="PANTHER" id="PTHR24223">
    <property type="entry name" value="ATP-BINDING CASSETTE SUB-FAMILY C"/>
    <property type="match status" value="1"/>
</dbReference>
<feature type="transmembrane region" description="Helical" evidence="10">
    <location>
        <begin position="145"/>
        <end position="162"/>
    </location>
</feature>
<feature type="transmembrane region" description="Helical" evidence="10">
    <location>
        <begin position="1817"/>
        <end position="1846"/>
    </location>
</feature>
<feature type="region of interest" description="Disordered" evidence="9">
    <location>
        <begin position="1"/>
        <end position="22"/>
    </location>
</feature>
<feature type="region of interest" description="Disordered" evidence="9">
    <location>
        <begin position="994"/>
        <end position="1052"/>
    </location>
</feature>
<feature type="transmembrane region" description="Helical" evidence="10">
    <location>
        <begin position="332"/>
        <end position="353"/>
    </location>
</feature>
<feature type="compositionally biased region" description="Basic and acidic residues" evidence="9">
    <location>
        <begin position="1010"/>
        <end position="1029"/>
    </location>
</feature>
<feature type="compositionally biased region" description="Polar residues" evidence="9">
    <location>
        <begin position="664"/>
        <end position="683"/>
    </location>
</feature>
<feature type="domain" description="ABC transmembrane type-1" evidence="12">
    <location>
        <begin position="1777"/>
        <end position="2071"/>
    </location>
</feature>
<keyword evidence="5" id="KW-0547">Nucleotide-binding</keyword>
<feature type="compositionally biased region" description="Basic and acidic residues" evidence="9">
    <location>
        <begin position="1373"/>
        <end position="1386"/>
    </location>
</feature>
<dbReference type="InterPro" id="IPR011527">
    <property type="entry name" value="ABC1_TM_dom"/>
</dbReference>
<evidence type="ECO:0000256" key="6">
    <source>
        <dbReference type="ARBA" id="ARBA00022840"/>
    </source>
</evidence>
<dbReference type="eggNOG" id="KOG0054">
    <property type="taxonomic scope" value="Eukaryota"/>
</dbReference>
<name>B3RQF5_TRIAD</name>
<evidence type="ECO:0000313" key="14">
    <source>
        <dbReference type="Proteomes" id="UP000009022"/>
    </source>
</evidence>
<proteinExistence type="inferred from homology"/>
<dbReference type="InterPro" id="IPR003439">
    <property type="entry name" value="ABC_transporter-like_ATP-bd"/>
</dbReference>
<feature type="region of interest" description="Disordered" evidence="9">
    <location>
        <begin position="750"/>
        <end position="775"/>
    </location>
</feature>
<evidence type="ECO:0000256" key="1">
    <source>
        <dbReference type="ARBA" id="ARBA00004141"/>
    </source>
</evidence>
<dbReference type="Gene3D" id="1.20.1560.10">
    <property type="entry name" value="ABC transporter type 1, transmembrane domain"/>
    <property type="match status" value="2"/>
</dbReference>
<dbReference type="CDD" id="cd03250">
    <property type="entry name" value="ABCC_MRP_domain1"/>
    <property type="match status" value="1"/>
</dbReference>
<feature type="compositionally biased region" description="Basic and acidic residues" evidence="9">
    <location>
        <begin position="622"/>
        <end position="636"/>
    </location>
</feature>
<dbReference type="PROSITE" id="PS50893">
    <property type="entry name" value="ABC_TRANSPORTER_2"/>
    <property type="match status" value="2"/>
</dbReference>
<dbReference type="SMART" id="SM00382">
    <property type="entry name" value="AAA"/>
    <property type="match status" value="2"/>
</dbReference>
<comment type="similarity">
    <text evidence="2">Belongs to the ABC transporter superfamily. ABCC family. Conjugate transporter (TC 3.A.1.208) subfamily.</text>
</comment>
<dbReference type="FunFam" id="1.20.1560.10:FF:000014">
    <property type="entry name" value="Multidrug resistance-associated protein member 4"/>
    <property type="match status" value="1"/>
</dbReference>
<dbReference type="GO" id="GO:0140359">
    <property type="term" value="F:ABC-type transporter activity"/>
    <property type="evidence" value="ECO:0000318"/>
    <property type="project" value="GO_Central"/>
</dbReference>
<feature type="domain" description="ABC transporter" evidence="11">
    <location>
        <begin position="2107"/>
        <end position="2340"/>
    </location>
</feature>
<feature type="region of interest" description="Disordered" evidence="9">
    <location>
        <begin position="790"/>
        <end position="826"/>
    </location>
</feature>
<organism evidence="13 14">
    <name type="scientific">Trichoplax adhaerens</name>
    <name type="common">Trichoplax reptans</name>
    <dbReference type="NCBI Taxonomy" id="10228"/>
    <lineage>
        <taxon>Eukaryota</taxon>
        <taxon>Metazoa</taxon>
        <taxon>Placozoa</taxon>
        <taxon>Uniplacotomia</taxon>
        <taxon>Trichoplacea</taxon>
        <taxon>Trichoplacidae</taxon>
        <taxon>Trichoplax</taxon>
    </lineage>
</organism>
<sequence>MKQEQQSSKDSKENDNTSHNPKTSPLQSAFFLSRFVTFWWLNPLFKIAQKRCLDQADLFPLADEDKASIISNKFQKIWQKELSNRYSKNVKPSLKLALFKCYIFNFMLVGIPGLLTECFAITQPIFIGRLVAYFSDQETEIRTNAYLYAMGIGISAIMAVFFQQIFHFGAYRVGWQIRIALSAAVYDKTLKLNSAGISKIGTGHIVNLLANDVQRFNDIMTYLHYIWISPLEIICLWVLLWIQIGPASTGAIVGLLFLLAFQGVFAKLHVKFRENYLSHADDRVKIMSEVISGMRMLKMYAWEKSFCDAIENLRRKEVSQVLRAACIQATNMAMYFTSTSFVTFVCLILYVLLGNPLNPPIVFTVFSLLSAVQTTIMIGIPESIHALVDGVVTVRRLENFLLMEDHCEDETSLDVPDDFAIVTFDISHENDEDHENDENDSSNENDIVKIRDDSAASSRTVSRPLSTIDIRGLDGESSDDSDTICMSVQTSPQKSPKLVRTASTSTVVDDNSCLVVEGRTAAAIVALPNKKKRTPSRQLSDAEYSDRIIQTLKRIQSEQAAARSIMNRRRSSDAGILTNPIIAGLGSNKNEKVYRTMSMIESTENRYASSFDNVGKNNNESAESKDNDCNDDDTKNYRRGKRPSVTFFIDEEDESYQNEDTTDVSRINSPKSLPKSQESNHQINHGHDDSGISSTGAKTTMPKRSSLKKKVLNTHVENIETNDFPTITDSDNINDDLSTVPTPPSVVLSQNNSQNEPIHQQETIAPSTSGEEGNKRGISLTEAINMAFSNQATNETTSKSSSSVTTEDPPQKHAKRVTLKARRRNALSKDDRKIFEFNATKRNRAKADEMATNSIKKAGNQIPQQGDRANCDTVPNSTSIHQDIASPRILRIRKKRIDKKYQLISENGVQILNYKPYSNDDNNIENITQNGSHINQNYQSEVNQNNLHPTLTNNDGESKVTGKKEEFLPRQVHVNKNFQPEQNMEEDTNFDINTESLHDHSDENSATEPAVHKAEKLKVRDDISDELHAQPDTATGKSKIISEEQANKNLPTCSDDYKVVNNALNLPSNPNAMMEQDLIPTVSAKELADEDLHSSSLHGISLEVPADTNENAIHEPPISNIHSERINSMGGNGDPSDLIKENIRDKNDEITALPEGESLEPKGKENNLHSMLLVPEDKPSRMVENNSNDILAWPNCNTLKGIKEEIISNGILAIPANESAKTNKKENSLDNMLALPSNELLNRVEKENNFNDKLVLRKYKSLERADEEINSSNVLPIPTNESSKSVVEKRNSDNLLSLPENENLKRMEKENKFGSILALPNGEISKKIEQEGSVHDQAESCNEQKLKVQESLNQSEIDNTNTLPSRTTNETASEEKAVLRKERKESTNPLMRRPAFRDAASSSKKTLPLLNVADTLKLPTEIEMEEYRLWQNTDVDVDTEKNQPDSSNFQALQRVRRMLRNNVYNTNAPTQWGQDDRKTRRNTITSEINDTPKSRIRSVSSVTCVGDDCKLLAEGISAGWGGDLSLQDINFSVQGNELCIVVGSVGSGKSTLLMALMGEIPLENGQIIYEGDIAYVPQTPWLVPGTIKDNILFGKPFDKEKYRKVIRVCTLDKDFHRLRLGDATHVGERDDPLSAVDPQVSRQLFERCICDLLGGRLRILVTHQIQYLKRADKILVLDNGKLQHYGTYEELVGKGIDFLSYVKTDEEDKQTESLSVSNLTVPTRERRYTISARHMTGITNNEPPQESVQTEDRIEGVVPLTTYYFFFKAGFGLATLIMFILICAISQTSTIFCDWWLSQLSDQFTRLPDNLTNAEKIASVTLFDLHIGSIIGIYSALLICSLLLALGRCLMSTTTTVNAAKSFHDKMLQSVVQTRMQFYDTNPAGRIINRFSKDAAAMDDKIPVSFLGATQCFVVCIGVIITTAIVNPWVLIPAVVLTVVFIFLRKFYLNLSRDIKRLESINNSPIYDHLSITLQGLPIIRAFNAEKRFQDNFLDYMNVHTQTWIVFAGSMRWIAFHLDLVSSLYIGGVAFASLIVSDHIDPGLIGLSLSYSLILLGNLQWSIRQSVELENQMTSVERIREYIKLPSEGDLETSKDPSASWPEYGNIIYDNLSFGHGKNLPNVLKNISCTILGQEKIGIVGRTGAGKSSFIAALFRISEPEGSLIIDGVDCKKIGLHCLRSRISVIPQEPVFFTGTIRTNLDPGNRYSDEQLWDALEEVHMKEFISTLPGNVHALVTEAGSNFSNGQKQLLCLARAILKRNRILVIDEATANVDFRTDSIIQDSIRRKFKECTVITIAHRLNTVIDSDRIMVLDDGRIAEFAAPFALLLREDSLFSKLIQQTDKCELEYLIGQARKSYHERHRKSVGAFMPMIMDDLNKSQKGVIAKENFVIKDYSGNNVSFTVSIEDC</sequence>
<evidence type="ECO:0000256" key="4">
    <source>
        <dbReference type="ARBA" id="ARBA00022692"/>
    </source>
</evidence>
<dbReference type="PhylomeDB" id="B3RQF5"/>
<reference evidence="13 14" key="1">
    <citation type="journal article" date="2008" name="Nature">
        <title>The Trichoplax genome and the nature of placozoans.</title>
        <authorList>
            <person name="Srivastava M."/>
            <person name="Begovic E."/>
            <person name="Chapman J."/>
            <person name="Putnam N.H."/>
            <person name="Hellsten U."/>
            <person name="Kawashima T."/>
            <person name="Kuo A."/>
            <person name="Mitros T."/>
            <person name="Salamov A."/>
            <person name="Carpenter M.L."/>
            <person name="Signorovitch A.Y."/>
            <person name="Moreno M.A."/>
            <person name="Kamm K."/>
            <person name="Grimwood J."/>
            <person name="Schmutz J."/>
            <person name="Shapiro H."/>
            <person name="Grigoriev I.V."/>
            <person name="Buss L.W."/>
            <person name="Schierwater B."/>
            <person name="Dellaporta S.L."/>
            <person name="Rokhsar D.S."/>
        </authorList>
    </citation>
    <scope>NUCLEOTIDE SEQUENCE [LARGE SCALE GENOMIC DNA]</scope>
    <source>
        <strain evidence="13 14">Grell-BS-1999</strain>
    </source>
</reference>
<dbReference type="PANTHER" id="PTHR24223:SF456">
    <property type="entry name" value="MULTIDRUG RESISTANCE-ASSOCIATED PROTEIN LETHAL(2)03659"/>
    <property type="match status" value="1"/>
</dbReference>
<dbReference type="EMBL" id="DS985243">
    <property type="protein sequence ID" value="EDV27231.1"/>
    <property type="molecule type" value="Genomic_DNA"/>
</dbReference>
<feature type="compositionally biased region" description="Basic residues" evidence="9">
    <location>
        <begin position="812"/>
        <end position="826"/>
    </location>
</feature>
<keyword evidence="14" id="KW-1185">Reference proteome</keyword>
<comment type="subcellular location">
    <subcellularLocation>
        <location evidence="1">Membrane</location>
        <topology evidence="1">Multi-pass membrane protein</topology>
    </subcellularLocation>
</comment>
<dbReference type="Gene3D" id="3.40.50.300">
    <property type="entry name" value="P-loop containing nucleotide triphosphate hydrolases"/>
    <property type="match status" value="3"/>
</dbReference>
<keyword evidence="4 10" id="KW-0812">Transmembrane</keyword>
<feature type="transmembrane region" description="Helical" evidence="10">
    <location>
        <begin position="222"/>
        <end position="244"/>
    </location>
</feature>
<dbReference type="Proteomes" id="UP000009022">
    <property type="component" value="Unassembled WGS sequence"/>
</dbReference>
<dbReference type="InterPro" id="IPR036640">
    <property type="entry name" value="ABC1_TM_sf"/>
</dbReference>
<feature type="compositionally biased region" description="Low complexity" evidence="9">
    <location>
        <begin position="793"/>
        <end position="806"/>
    </location>
</feature>
<evidence type="ECO:0000313" key="13">
    <source>
        <dbReference type="EMBL" id="EDV27231.1"/>
    </source>
</evidence>
<feature type="transmembrane region" description="Helical" evidence="10">
    <location>
        <begin position="250"/>
        <end position="270"/>
    </location>
</feature>
<keyword evidence="7 10" id="KW-1133">Transmembrane helix</keyword>
<dbReference type="RefSeq" id="XP_002111227.1">
    <property type="nucleotide sequence ID" value="XM_002111191.1"/>
</dbReference>
<dbReference type="GO" id="GO:0016887">
    <property type="term" value="F:ATP hydrolysis activity"/>
    <property type="evidence" value="ECO:0007669"/>
    <property type="project" value="InterPro"/>
</dbReference>
<evidence type="ECO:0000256" key="3">
    <source>
        <dbReference type="ARBA" id="ARBA00022448"/>
    </source>
</evidence>
<evidence type="ECO:0000256" key="10">
    <source>
        <dbReference type="SAM" id="Phobius"/>
    </source>
</evidence>
<feature type="transmembrane region" description="Helical" evidence="10">
    <location>
        <begin position="1902"/>
        <end position="1925"/>
    </location>
</feature>
<dbReference type="Pfam" id="PF00005">
    <property type="entry name" value="ABC_tran"/>
    <property type="match status" value="2"/>
</dbReference>
<evidence type="ECO:0000256" key="5">
    <source>
        <dbReference type="ARBA" id="ARBA00022741"/>
    </source>
</evidence>
<dbReference type="InterPro" id="IPR027417">
    <property type="entry name" value="P-loop_NTPase"/>
</dbReference>
<dbReference type="GO" id="GO:0005886">
    <property type="term" value="C:plasma membrane"/>
    <property type="evidence" value="ECO:0000318"/>
    <property type="project" value="GO_Central"/>
</dbReference>
<dbReference type="CDD" id="cd03244">
    <property type="entry name" value="ABCC_MRP_domain2"/>
    <property type="match status" value="1"/>
</dbReference>
<keyword evidence="3" id="KW-0813">Transport</keyword>
<feature type="domain" description="ABC transporter" evidence="11">
    <location>
        <begin position="1511"/>
        <end position="1704"/>
    </location>
</feature>
<feature type="compositionally biased region" description="Polar residues" evidence="9">
    <location>
        <begin position="750"/>
        <end position="771"/>
    </location>
</feature>
<dbReference type="InParanoid" id="B3RQF5"/>
<evidence type="ECO:0000259" key="11">
    <source>
        <dbReference type="PROSITE" id="PS50893"/>
    </source>
</evidence>
<dbReference type="Pfam" id="PF00664">
    <property type="entry name" value="ABC_membrane"/>
    <property type="match status" value="2"/>
</dbReference>
<dbReference type="GO" id="GO:0005524">
    <property type="term" value="F:ATP binding"/>
    <property type="evidence" value="ECO:0007669"/>
    <property type="project" value="UniProtKB-KW"/>
</dbReference>
<dbReference type="FunFam" id="3.40.50.300:FF:000163">
    <property type="entry name" value="Multidrug resistance-associated protein member 4"/>
    <property type="match status" value="1"/>
</dbReference>
<feature type="transmembrane region" description="Helical" evidence="10">
    <location>
        <begin position="1931"/>
        <end position="1948"/>
    </location>
</feature>
<dbReference type="HOGENOM" id="CLU_228787_0_0_1"/>
<feature type="compositionally biased region" description="Polar residues" evidence="9">
    <location>
        <begin position="1351"/>
        <end position="1371"/>
    </location>
</feature>
<accession>B3RQF5</accession>
<feature type="transmembrane region" description="Helical" evidence="10">
    <location>
        <begin position="2014"/>
        <end position="2037"/>
    </location>
</feature>
<dbReference type="SUPFAM" id="SSF52540">
    <property type="entry name" value="P-loop containing nucleoside triphosphate hydrolases"/>
    <property type="match status" value="2"/>
</dbReference>
<feature type="region of interest" description="Disordered" evidence="9">
    <location>
        <begin position="610"/>
        <end position="708"/>
    </location>
</feature>
<evidence type="ECO:0000256" key="7">
    <source>
        <dbReference type="ARBA" id="ARBA00022989"/>
    </source>
</evidence>
<dbReference type="OrthoDB" id="6500128at2759"/>
<keyword evidence="6" id="KW-0067">ATP-binding</keyword>